<accession>A0ABN9C0Q4</accession>
<organism evidence="5 6">
    <name type="scientific">Staurois parvus</name>
    <dbReference type="NCBI Taxonomy" id="386267"/>
    <lineage>
        <taxon>Eukaryota</taxon>
        <taxon>Metazoa</taxon>
        <taxon>Chordata</taxon>
        <taxon>Craniata</taxon>
        <taxon>Vertebrata</taxon>
        <taxon>Euteleostomi</taxon>
        <taxon>Amphibia</taxon>
        <taxon>Batrachia</taxon>
        <taxon>Anura</taxon>
        <taxon>Neobatrachia</taxon>
        <taxon>Ranoidea</taxon>
        <taxon>Ranidae</taxon>
        <taxon>Staurois</taxon>
    </lineage>
</organism>
<dbReference type="SUPFAM" id="SSF48264">
    <property type="entry name" value="Cytochrome P450"/>
    <property type="match status" value="1"/>
</dbReference>
<evidence type="ECO:0000256" key="4">
    <source>
        <dbReference type="ARBA" id="ARBA00023004"/>
    </source>
</evidence>
<dbReference type="PANTHER" id="PTHR24300">
    <property type="entry name" value="CYTOCHROME P450 508A4-RELATED"/>
    <property type="match status" value="1"/>
</dbReference>
<dbReference type="InterPro" id="IPR001128">
    <property type="entry name" value="Cyt_P450"/>
</dbReference>
<dbReference type="PRINTS" id="PR00463">
    <property type="entry name" value="EP450I"/>
</dbReference>
<dbReference type="InterPro" id="IPR036396">
    <property type="entry name" value="Cyt_P450_sf"/>
</dbReference>
<keyword evidence="3" id="KW-0479">Metal-binding</keyword>
<proteinExistence type="inferred from homology"/>
<dbReference type="InterPro" id="IPR050182">
    <property type="entry name" value="Cytochrome_P450_fam2"/>
</dbReference>
<dbReference type="PRINTS" id="PR00385">
    <property type="entry name" value="P450"/>
</dbReference>
<sequence length="129" mass="14751">MIKYPEIQKKVQKEIEKVIGTSQPKLEHRKHMPYTDAVVCEVQRFGDIAPTNLPRETTCDITFRGYSIPKGTTIIPLLSSILRDKAYFAKPDEFYPEHFLDADGKFKRNDAFIPFSAGNFSTVPQVTKL</sequence>
<dbReference type="Gene3D" id="1.10.630.10">
    <property type="entry name" value="Cytochrome P450"/>
    <property type="match status" value="1"/>
</dbReference>
<evidence type="ECO:0000313" key="5">
    <source>
        <dbReference type="EMBL" id="CAI9553572.1"/>
    </source>
</evidence>
<keyword evidence="4" id="KW-0408">Iron</keyword>
<comment type="caution">
    <text evidence="5">The sequence shown here is derived from an EMBL/GenBank/DDBJ whole genome shotgun (WGS) entry which is preliminary data.</text>
</comment>
<reference evidence="5" key="1">
    <citation type="submission" date="2023-05" db="EMBL/GenBank/DDBJ databases">
        <authorList>
            <person name="Stuckert A."/>
        </authorList>
    </citation>
    <scope>NUCLEOTIDE SEQUENCE</scope>
</reference>
<dbReference type="PANTHER" id="PTHR24300:SF302">
    <property type="entry name" value="CYTOCHROME P450"/>
    <property type="match status" value="1"/>
</dbReference>
<evidence type="ECO:0000256" key="2">
    <source>
        <dbReference type="ARBA" id="ARBA00010617"/>
    </source>
</evidence>
<evidence type="ECO:0000256" key="1">
    <source>
        <dbReference type="ARBA" id="ARBA00001971"/>
    </source>
</evidence>
<dbReference type="Pfam" id="PF00067">
    <property type="entry name" value="p450"/>
    <property type="match status" value="1"/>
</dbReference>
<comment type="cofactor">
    <cofactor evidence="1">
        <name>heme</name>
        <dbReference type="ChEBI" id="CHEBI:30413"/>
    </cofactor>
</comment>
<evidence type="ECO:0000313" key="6">
    <source>
        <dbReference type="Proteomes" id="UP001162483"/>
    </source>
</evidence>
<protein>
    <recommendedName>
        <fullName evidence="7">Cytochrome P450</fullName>
    </recommendedName>
</protein>
<dbReference type="EMBL" id="CATNWA010007214">
    <property type="protein sequence ID" value="CAI9553572.1"/>
    <property type="molecule type" value="Genomic_DNA"/>
</dbReference>
<dbReference type="Proteomes" id="UP001162483">
    <property type="component" value="Unassembled WGS sequence"/>
</dbReference>
<evidence type="ECO:0008006" key="7">
    <source>
        <dbReference type="Google" id="ProtNLM"/>
    </source>
</evidence>
<dbReference type="InterPro" id="IPR002401">
    <property type="entry name" value="Cyt_P450_E_grp-I"/>
</dbReference>
<evidence type="ECO:0000256" key="3">
    <source>
        <dbReference type="ARBA" id="ARBA00022723"/>
    </source>
</evidence>
<gene>
    <name evidence="5" type="ORF">SPARVUS_LOCUS4065917</name>
</gene>
<comment type="similarity">
    <text evidence="2">Belongs to the cytochrome P450 family.</text>
</comment>
<keyword evidence="6" id="KW-1185">Reference proteome</keyword>
<name>A0ABN9C0Q4_9NEOB</name>